<evidence type="ECO:0000256" key="1">
    <source>
        <dbReference type="SAM" id="MobiDB-lite"/>
    </source>
</evidence>
<comment type="caution">
    <text evidence="2">The sequence shown here is derived from an EMBL/GenBank/DDBJ whole genome shotgun (WGS) entry which is preliminary data.</text>
</comment>
<name>A0A8J1UQK2_OWEFU</name>
<dbReference type="Gene3D" id="2.120.10.30">
    <property type="entry name" value="TolB, C-terminal domain"/>
    <property type="match status" value="1"/>
</dbReference>
<sequence>GQATTTGPQTTTGQATTTGPQTTTGQATTTGLATTTGPEVGGRTRLFQEKIIDMAVAQSGEILVMKLNPMSLHAVLFDADFEKLIDFGETDYVRVGTYFEESTSNSIFLASAVRKTYDTLAVSGNYIGSEDLGDPTLAIFDVAILPTEDPGLNIVVFIDVLTSTLEKFDGIGSVTVHSFNTPIYLAARGNLTVVSDSEDNIVIGFYIDRFTHYEVFRHSVDSLIILKDVCIDSEFNVFIAEYTNSRIVRLDNSGKILGLIPVAERPIAVAIKRQGVLLVGDEAGCFKYSSKDRKVFVG</sequence>
<dbReference type="InterPro" id="IPR011042">
    <property type="entry name" value="6-blade_b-propeller_TolB-like"/>
</dbReference>
<reference evidence="2" key="1">
    <citation type="submission" date="2022-03" db="EMBL/GenBank/DDBJ databases">
        <authorList>
            <person name="Martin C."/>
        </authorList>
    </citation>
    <scope>NUCLEOTIDE SEQUENCE</scope>
</reference>
<organism evidence="2 3">
    <name type="scientific">Owenia fusiformis</name>
    <name type="common">Polychaete worm</name>
    <dbReference type="NCBI Taxonomy" id="6347"/>
    <lineage>
        <taxon>Eukaryota</taxon>
        <taxon>Metazoa</taxon>
        <taxon>Spiralia</taxon>
        <taxon>Lophotrochozoa</taxon>
        <taxon>Annelida</taxon>
        <taxon>Polychaeta</taxon>
        <taxon>Sedentaria</taxon>
        <taxon>Canalipalpata</taxon>
        <taxon>Sabellida</taxon>
        <taxon>Oweniida</taxon>
        <taxon>Oweniidae</taxon>
        <taxon>Owenia</taxon>
    </lineage>
</organism>
<dbReference type="AlphaFoldDB" id="A0A8J1UQK2"/>
<evidence type="ECO:0000313" key="2">
    <source>
        <dbReference type="EMBL" id="CAH1778568.1"/>
    </source>
</evidence>
<dbReference type="Proteomes" id="UP000749559">
    <property type="component" value="Unassembled WGS sequence"/>
</dbReference>
<proteinExistence type="predicted"/>
<feature type="non-terminal residue" evidence="2">
    <location>
        <position position="298"/>
    </location>
</feature>
<protein>
    <submittedName>
        <fullName evidence="2">Uncharacterized protein</fullName>
    </submittedName>
</protein>
<dbReference type="EMBL" id="CAIIXF020000003">
    <property type="protein sequence ID" value="CAH1778568.1"/>
    <property type="molecule type" value="Genomic_DNA"/>
</dbReference>
<gene>
    <name evidence="2" type="ORF">OFUS_LOCUS5471</name>
</gene>
<accession>A0A8J1UQK2</accession>
<keyword evidence="3" id="KW-1185">Reference proteome</keyword>
<feature type="compositionally biased region" description="Low complexity" evidence="1">
    <location>
        <begin position="1"/>
        <end position="38"/>
    </location>
</feature>
<feature type="region of interest" description="Disordered" evidence="1">
    <location>
        <begin position="1"/>
        <end position="39"/>
    </location>
</feature>
<evidence type="ECO:0000313" key="3">
    <source>
        <dbReference type="Proteomes" id="UP000749559"/>
    </source>
</evidence>
<dbReference type="SUPFAM" id="SSF63829">
    <property type="entry name" value="Calcium-dependent phosphotriesterase"/>
    <property type="match status" value="1"/>
</dbReference>